<comment type="caution">
    <text evidence="1">The sequence shown here is derived from an EMBL/GenBank/DDBJ whole genome shotgun (WGS) entry which is preliminary data.</text>
</comment>
<organism evidence="1 2">
    <name type="scientific">Coniophora puteana (strain RWD-64-598)</name>
    <name type="common">Brown rot fungus</name>
    <dbReference type="NCBI Taxonomy" id="741705"/>
    <lineage>
        <taxon>Eukaryota</taxon>
        <taxon>Fungi</taxon>
        <taxon>Dikarya</taxon>
        <taxon>Basidiomycota</taxon>
        <taxon>Agaricomycotina</taxon>
        <taxon>Agaricomycetes</taxon>
        <taxon>Agaricomycetidae</taxon>
        <taxon>Boletales</taxon>
        <taxon>Coniophorineae</taxon>
        <taxon>Coniophoraceae</taxon>
        <taxon>Coniophora</taxon>
    </lineage>
</organism>
<evidence type="ECO:0000313" key="2">
    <source>
        <dbReference type="Proteomes" id="UP000053558"/>
    </source>
</evidence>
<dbReference type="EMBL" id="JH711578">
    <property type="protein sequence ID" value="EIW81261.1"/>
    <property type="molecule type" value="Genomic_DNA"/>
</dbReference>
<protein>
    <recommendedName>
        <fullName evidence="3">CxC1-like cysteine cluster associated with KDZ transposases domain-containing protein</fullName>
    </recommendedName>
</protein>
<dbReference type="AlphaFoldDB" id="A0A5M3MRT5"/>
<reference evidence="2" key="1">
    <citation type="journal article" date="2012" name="Science">
        <title>The Paleozoic origin of enzymatic lignin decomposition reconstructed from 31 fungal genomes.</title>
        <authorList>
            <person name="Floudas D."/>
            <person name="Binder M."/>
            <person name="Riley R."/>
            <person name="Barry K."/>
            <person name="Blanchette R.A."/>
            <person name="Henrissat B."/>
            <person name="Martinez A.T."/>
            <person name="Otillar R."/>
            <person name="Spatafora J.W."/>
            <person name="Yadav J.S."/>
            <person name="Aerts A."/>
            <person name="Benoit I."/>
            <person name="Boyd A."/>
            <person name="Carlson A."/>
            <person name="Copeland A."/>
            <person name="Coutinho P.M."/>
            <person name="de Vries R.P."/>
            <person name="Ferreira P."/>
            <person name="Findley K."/>
            <person name="Foster B."/>
            <person name="Gaskell J."/>
            <person name="Glotzer D."/>
            <person name="Gorecki P."/>
            <person name="Heitman J."/>
            <person name="Hesse C."/>
            <person name="Hori C."/>
            <person name="Igarashi K."/>
            <person name="Jurgens J.A."/>
            <person name="Kallen N."/>
            <person name="Kersten P."/>
            <person name="Kohler A."/>
            <person name="Kuees U."/>
            <person name="Kumar T.K.A."/>
            <person name="Kuo A."/>
            <person name="LaButti K."/>
            <person name="Larrondo L.F."/>
            <person name="Lindquist E."/>
            <person name="Ling A."/>
            <person name="Lombard V."/>
            <person name="Lucas S."/>
            <person name="Lundell T."/>
            <person name="Martin R."/>
            <person name="McLaughlin D.J."/>
            <person name="Morgenstern I."/>
            <person name="Morin E."/>
            <person name="Murat C."/>
            <person name="Nagy L.G."/>
            <person name="Nolan M."/>
            <person name="Ohm R.A."/>
            <person name="Patyshakuliyeva A."/>
            <person name="Rokas A."/>
            <person name="Ruiz-Duenas F.J."/>
            <person name="Sabat G."/>
            <person name="Salamov A."/>
            <person name="Samejima M."/>
            <person name="Schmutz J."/>
            <person name="Slot J.C."/>
            <person name="St John F."/>
            <person name="Stenlid J."/>
            <person name="Sun H."/>
            <person name="Sun S."/>
            <person name="Syed K."/>
            <person name="Tsang A."/>
            <person name="Wiebenga A."/>
            <person name="Young D."/>
            <person name="Pisabarro A."/>
            <person name="Eastwood D.C."/>
            <person name="Martin F."/>
            <person name="Cullen D."/>
            <person name="Grigoriev I.V."/>
            <person name="Hibbett D.S."/>
        </authorList>
    </citation>
    <scope>NUCLEOTIDE SEQUENCE [LARGE SCALE GENOMIC DNA]</scope>
    <source>
        <strain evidence="2">RWD-64-598 SS2</strain>
    </source>
</reference>
<dbReference type="RefSeq" id="XP_007768251.1">
    <property type="nucleotide sequence ID" value="XM_007770061.1"/>
</dbReference>
<keyword evidence="2" id="KW-1185">Reference proteome</keyword>
<proteinExistence type="predicted"/>
<name>A0A5M3MRT5_CONPW</name>
<accession>A0A5M3MRT5</accession>
<dbReference type="OrthoDB" id="2666077at2759"/>
<gene>
    <name evidence="1" type="ORF">CONPUDRAFT_56223</name>
</gene>
<evidence type="ECO:0008006" key="3">
    <source>
        <dbReference type="Google" id="ProtNLM"/>
    </source>
</evidence>
<dbReference type="Proteomes" id="UP000053558">
    <property type="component" value="Unassembled WGS sequence"/>
</dbReference>
<evidence type="ECO:0000313" key="1">
    <source>
        <dbReference type="EMBL" id="EIW81261.1"/>
    </source>
</evidence>
<sequence length="81" mass="8873">MNTCPCVGAAQCLLRAGLFPCAPSPPTLAVDLCVLWFIEMLALCTAPNVSAWTDTLEAYLRGMGYKLPMKVNLCCFHDNLY</sequence>
<dbReference type="KEGG" id="cput:CONPUDRAFT_56223"/>
<dbReference type="GeneID" id="19207778"/>